<dbReference type="PROSITE" id="PS50932">
    <property type="entry name" value="HTH_LACI_2"/>
    <property type="match status" value="1"/>
</dbReference>
<dbReference type="SMART" id="SM00354">
    <property type="entry name" value="HTH_LACI"/>
    <property type="match status" value="1"/>
</dbReference>
<dbReference type="PANTHER" id="PTHR30146">
    <property type="entry name" value="LACI-RELATED TRANSCRIPTIONAL REPRESSOR"/>
    <property type="match status" value="1"/>
</dbReference>
<dbReference type="InterPro" id="IPR046335">
    <property type="entry name" value="LacI/GalR-like_sensor"/>
</dbReference>
<dbReference type="PANTHER" id="PTHR30146:SF33">
    <property type="entry name" value="TRANSCRIPTIONAL REGULATOR"/>
    <property type="match status" value="1"/>
</dbReference>
<dbReference type="InterPro" id="IPR028082">
    <property type="entry name" value="Peripla_BP_I"/>
</dbReference>
<accession>A0A177XXF9</accession>
<dbReference type="GeneID" id="78077891"/>
<dbReference type="AlphaFoldDB" id="A0A177XXF9"/>
<dbReference type="Proteomes" id="UP000078406">
    <property type="component" value="Unassembled WGS sequence"/>
</dbReference>
<comment type="caution">
    <text evidence="5">The sequence shown here is derived from an EMBL/GenBank/DDBJ whole genome shotgun (WGS) entry which is preliminary data.</text>
</comment>
<dbReference type="SUPFAM" id="SSF53822">
    <property type="entry name" value="Periplasmic binding protein-like I"/>
    <property type="match status" value="1"/>
</dbReference>
<gene>
    <name evidence="5" type="ORF">APB76_15045</name>
</gene>
<sequence length="342" mass="37347">MSEPRKRRSTGKVTLADVAKKAGVGSMTVSRALRTPDLVSDKLREKIQQVVDELGYIPNKAAGALASAESYSIALILPSLIDKSCALFLPSFQQTLNKAGYQLILGYSDYSVDQEEKLLSTFLESRPAGVVLFGGEHSKRTHQLLEAANTPVLEIAELTSTAQYLNIGVDHFDIGKSCTKHIIEQGFNNVGFIGARGEHSTLQRKLHGWQSAMIENYLTPDHFLTTHEAPSSQLGAEGLAKLLLRDSTLNALVCSHEEIAIGALFECHRRVLKVPTDIAIICLEGSSMAEHAYPSLTSAEVDYERMGTKAAEKLLHQIKGDRVEAVTDIGFKLTRRASTSIN</sequence>
<dbReference type="PROSITE" id="PS00356">
    <property type="entry name" value="HTH_LACI_1"/>
    <property type="match status" value="1"/>
</dbReference>
<dbReference type="Gene3D" id="3.40.50.2300">
    <property type="match status" value="2"/>
</dbReference>
<evidence type="ECO:0000313" key="6">
    <source>
        <dbReference type="Proteomes" id="UP000078406"/>
    </source>
</evidence>
<evidence type="ECO:0000256" key="1">
    <source>
        <dbReference type="ARBA" id="ARBA00023015"/>
    </source>
</evidence>
<dbReference type="GO" id="GO:0000976">
    <property type="term" value="F:transcription cis-regulatory region binding"/>
    <property type="evidence" value="ECO:0007669"/>
    <property type="project" value="TreeGrafter"/>
</dbReference>
<reference evidence="5 6" key="1">
    <citation type="journal article" date="2016" name="Syst. Appl. Microbiol.">
        <title>Vibrio bivalvicida sp. nov., a novel larval pathogen for bivalve molluscs reared in a hatchery.</title>
        <authorList>
            <person name="Dubert J."/>
            <person name="Romalde J.L."/>
            <person name="Prado S."/>
            <person name="Barja J.L."/>
        </authorList>
    </citation>
    <scope>NUCLEOTIDE SEQUENCE [LARGE SCALE GENOMIC DNA]</scope>
    <source>
        <strain evidence="5 6">605</strain>
    </source>
</reference>
<dbReference type="CDD" id="cd01575">
    <property type="entry name" value="PBP1_GntR"/>
    <property type="match status" value="1"/>
</dbReference>
<name>A0A177XXF9_9VIBR</name>
<proteinExistence type="predicted"/>
<evidence type="ECO:0000256" key="3">
    <source>
        <dbReference type="ARBA" id="ARBA00023163"/>
    </source>
</evidence>
<dbReference type="Pfam" id="PF13377">
    <property type="entry name" value="Peripla_BP_3"/>
    <property type="match status" value="1"/>
</dbReference>
<keyword evidence="2" id="KW-0238">DNA-binding</keyword>
<dbReference type="CDD" id="cd01392">
    <property type="entry name" value="HTH_LacI"/>
    <property type="match status" value="1"/>
</dbReference>
<evidence type="ECO:0000256" key="2">
    <source>
        <dbReference type="ARBA" id="ARBA00023125"/>
    </source>
</evidence>
<dbReference type="InterPro" id="IPR010982">
    <property type="entry name" value="Lambda_DNA-bd_dom_sf"/>
</dbReference>
<dbReference type="EMBL" id="LLEI02000043">
    <property type="protein sequence ID" value="OAJ93277.1"/>
    <property type="molecule type" value="Genomic_DNA"/>
</dbReference>
<keyword evidence="1" id="KW-0805">Transcription regulation</keyword>
<keyword evidence="3" id="KW-0804">Transcription</keyword>
<dbReference type="Gene3D" id="1.10.260.40">
    <property type="entry name" value="lambda repressor-like DNA-binding domains"/>
    <property type="match status" value="1"/>
</dbReference>
<dbReference type="RefSeq" id="WP_054961782.1">
    <property type="nucleotide sequence ID" value="NZ_LLEI02000043.1"/>
</dbReference>
<dbReference type="Pfam" id="PF00356">
    <property type="entry name" value="LacI"/>
    <property type="match status" value="1"/>
</dbReference>
<evidence type="ECO:0000259" key="4">
    <source>
        <dbReference type="PROSITE" id="PS50932"/>
    </source>
</evidence>
<dbReference type="GO" id="GO:0003700">
    <property type="term" value="F:DNA-binding transcription factor activity"/>
    <property type="evidence" value="ECO:0007669"/>
    <property type="project" value="TreeGrafter"/>
</dbReference>
<dbReference type="SUPFAM" id="SSF47413">
    <property type="entry name" value="lambda repressor-like DNA-binding domains"/>
    <property type="match status" value="1"/>
</dbReference>
<protein>
    <submittedName>
        <fullName evidence="5">LacI family transcriptional regulator</fullName>
    </submittedName>
</protein>
<evidence type="ECO:0000313" key="5">
    <source>
        <dbReference type="EMBL" id="OAJ93277.1"/>
    </source>
</evidence>
<dbReference type="InterPro" id="IPR000843">
    <property type="entry name" value="HTH_LacI"/>
</dbReference>
<organism evidence="5 6">
    <name type="scientific">Vibrio bivalvicida</name>
    <dbReference type="NCBI Taxonomy" id="1276888"/>
    <lineage>
        <taxon>Bacteria</taxon>
        <taxon>Pseudomonadati</taxon>
        <taxon>Pseudomonadota</taxon>
        <taxon>Gammaproteobacteria</taxon>
        <taxon>Vibrionales</taxon>
        <taxon>Vibrionaceae</taxon>
        <taxon>Vibrio</taxon>
        <taxon>Vibrio oreintalis group</taxon>
    </lineage>
</organism>
<feature type="domain" description="HTH lacI-type" evidence="4">
    <location>
        <begin position="13"/>
        <end position="67"/>
    </location>
</feature>